<gene>
    <name evidence="4" type="ORF">FKW77_008070</name>
</gene>
<dbReference type="InterPro" id="IPR036265">
    <property type="entry name" value="HIT-like_sf"/>
</dbReference>
<dbReference type="InterPro" id="IPR045759">
    <property type="entry name" value="Ap4A_phos1/2_N"/>
</dbReference>
<organism evidence="4 5">
    <name type="scientific">Venturia effusa</name>
    <dbReference type="NCBI Taxonomy" id="50376"/>
    <lineage>
        <taxon>Eukaryota</taxon>
        <taxon>Fungi</taxon>
        <taxon>Dikarya</taxon>
        <taxon>Ascomycota</taxon>
        <taxon>Pezizomycotina</taxon>
        <taxon>Dothideomycetes</taxon>
        <taxon>Pleosporomycetidae</taxon>
        <taxon>Venturiales</taxon>
        <taxon>Venturiaceae</taxon>
        <taxon>Venturia</taxon>
    </lineage>
</organism>
<dbReference type="Proteomes" id="UP000316270">
    <property type="component" value="Chromosome 7"/>
</dbReference>
<protein>
    <submittedName>
        <fullName evidence="4">Uncharacterized protein</fullName>
    </submittedName>
</protein>
<dbReference type="Pfam" id="PF19327">
    <property type="entry name" value="Ap4A_phos_N"/>
    <property type="match status" value="1"/>
</dbReference>
<dbReference type="Gene3D" id="3.30.428.70">
    <property type="match status" value="1"/>
</dbReference>
<dbReference type="InterPro" id="IPR043171">
    <property type="entry name" value="Ap4A_phos1/2-like"/>
</dbReference>
<evidence type="ECO:0000259" key="2">
    <source>
        <dbReference type="Pfam" id="PF09830"/>
    </source>
</evidence>
<dbReference type="PANTHER" id="PTHR38420:SF3">
    <property type="entry name" value="5',5'''-P-1,P-4-TETRAPHOSPHATE PHOSPHORYLASE 2"/>
    <property type="match status" value="1"/>
</dbReference>
<dbReference type="SUPFAM" id="SSF54197">
    <property type="entry name" value="HIT-like"/>
    <property type="match status" value="1"/>
</dbReference>
<dbReference type="InterPro" id="IPR009163">
    <property type="entry name" value="Ap4A_phos1/2"/>
</dbReference>
<feature type="region of interest" description="Disordered" evidence="1">
    <location>
        <begin position="65"/>
        <end position="84"/>
    </location>
</feature>
<dbReference type="InterPro" id="IPR019200">
    <property type="entry name" value="ATP_adenylylTrfase_C"/>
</dbReference>
<dbReference type="PANTHER" id="PTHR38420">
    <property type="entry name" value="AP-4-A PHOSPHORYLASE II"/>
    <property type="match status" value="1"/>
</dbReference>
<evidence type="ECO:0000313" key="4">
    <source>
        <dbReference type="EMBL" id="QDS72354.1"/>
    </source>
</evidence>
<dbReference type="STRING" id="50376.A0A517L9P6"/>
<evidence type="ECO:0000256" key="1">
    <source>
        <dbReference type="SAM" id="MobiDB-lite"/>
    </source>
</evidence>
<dbReference type="GO" id="GO:0009117">
    <property type="term" value="P:nucleotide metabolic process"/>
    <property type="evidence" value="ECO:0007669"/>
    <property type="project" value="InterPro"/>
</dbReference>
<dbReference type="GO" id="GO:0005524">
    <property type="term" value="F:ATP binding"/>
    <property type="evidence" value="ECO:0007669"/>
    <property type="project" value="InterPro"/>
</dbReference>
<evidence type="ECO:0000259" key="3">
    <source>
        <dbReference type="Pfam" id="PF19327"/>
    </source>
</evidence>
<dbReference type="Pfam" id="PF09830">
    <property type="entry name" value="ATP_transf"/>
    <property type="match status" value="1"/>
</dbReference>
<keyword evidence="5" id="KW-1185">Reference proteome</keyword>
<dbReference type="EMBL" id="CP042191">
    <property type="protein sequence ID" value="QDS72354.1"/>
    <property type="molecule type" value="Genomic_DNA"/>
</dbReference>
<evidence type="ECO:0000313" key="5">
    <source>
        <dbReference type="Proteomes" id="UP000316270"/>
    </source>
</evidence>
<feature type="domain" description="ATP adenylyltransferase C-terminal" evidence="2">
    <location>
        <begin position="216"/>
        <end position="348"/>
    </location>
</feature>
<dbReference type="GO" id="GO:0003877">
    <property type="term" value="F:ATP:ADP adenylyltransferase activity"/>
    <property type="evidence" value="ECO:0007669"/>
    <property type="project" value="InterPro"/>
</dbReference>
<proteinExistence type="predicted"/>
<dbReference type="OrthoDB" id="10267950at2759"/>
<name>A0A517L9P6_9PEZI</name>
<reference evidence="4 5" key="1">
    <citation type="submission" date="2019-07" db="EMBL/GenBank/DDBJ databases">
        <title>Finished genome of Venturia effusa.</title>
        <authorList>
            <person name="Young C.A."/>
            <person name="Cox M.P."/>
            <person name="Ganley A.R.D."/>
            <person name="David W.J."/>
        </authorList>
    </citation>
    <scope>NUCLEOTIDE SEQUENCE [LARGE SCALE GENOMIC DNA]</scope>
    <source>
        <strain evidence="5">albino</strain>
    </source>
</reference>
<dbReference type="AlphaFoldDB" id="A0A517L9P6"/>
<feature type="domain" description="Ap4A phosphorylase 1/2 N-terminal" evidence="3">
    <location>
        <begin position="16"/>
        <end position="187"/>
    </location>
</feature>
<sequence>MDQNLHRSASTCKDLPAALPELVAAKYQSAKASGDLVFAPSELAIIRTKGNLPLQLRFCPSLAKKPTPQIEQNPSDNKPRKNPFIDPDPSLFITDLPIEHPSHFLVLNKFPIIPHHFILATKEEKEQFAWLDVDDILATYAVLREWEKTSKDPGASKLFAFFNCGPESGASQSHRHIQFLPNANMQEGMNPANPNTTGWENLTNILAKKSLEGTVPELPFAWFDVDLVAEPNDKQLCEIYNQLRLRASGETDNKGVSNMGKDKPYSHNLAMTTSSMMLIPRQQDSATVLTADGKLPRSVTGEEKDWKVSLNGTIMAGTLMVKDQELFEYLKEDKTGAIDRVLAEACFPPIVNKGSQKI</sequence>
<accession>A0A517L9P6</accession>